<dbReference type="PANTHER" id="PTHR43244">
    <property type="match status" value="1"/>
</dbReference>
<accession>A0ABS8P7U5</accession>
<reference evidence="2 3" key="1">
    <citation type="submission" date="2021-11" db="EMBL/GenBank/DDBJ databases">
        <title>Draft genome sequence of Actinomycetospora sp. SF1 isolated from the rhizosphere soil.</title>
        <authorList>
            <person name="Duangmal K."/>
            <person name="Chantavorakit T."/>
        </authorList>
    </citation>
    <scope>NUCLEOTIDE SEQUENCE [LARGE SCALE GENOMIC DNA]</scope>
    <source>
        <strain evidence="2 3">TBRC 5722</strain>
    </source>
</reference>
<evidence type="ECO:0000313" key="3">
    <source>
        <dbReference type="Proteomes" id="UP001199469"/>
    </source>
</evidence>
<gene>
    <name evidence="2" type="ORF">LQ327_11845</name>
</gene>
<evidence type="ECO:0000313" key="2">
    <source>
        <dbReference type="EMBL" id="MCD2194068.1"/>
    </source>
</evidence>
<comment type="caution">
    <text evidence="2">The sequence shown here is derived from an EMBL/GenBank/DDBJ whole genome shotgun (WGS) entry which is preliminary data.</text>
</comment>
<dbReference type="SUPFAM" id="SSF51679">
    <property type="entry name" value="Bacterial luciferase-like"/>
    <property type="match status" value="1"/>
</dbReference>
<proteinExistence type="predicted"/>
<organism evidence="2 3">
    <name type="scientific">Actinomycetospora endophytica</name>
    <dbReference type="NCBI Taxonomy" id="2291215"/>
    <lineage>
        <taxon>Bacteria</taxon>
        <taxon>Bacillati</taxon>
        <taxon>Actinomycetota</taxon>
        <taxon>Actinomycetes</taxon>
        <taxon>Pseudonocardiales</taxon>
        <taxon>Pseudonocardiaceae</taxon>
        <taxon>Actinomycetospora</taxon>
    </lineage>
</organism>
<dbReference type="Proteomes" id="UP001199469">
    <property type="component" value="Unassembled WGS sequence"/>
</dbReference>
<dbReference type="PANTHER" id="PTHR43244:SF2">
    <property type="entry name" value="CONSERVED HYPOTHETICAL ALANINE AND PROLINE-RICH PROTEIN"/>
    <property type="match status" value="1"/>
</dbReference>
<name>A0ABS8P7U5_9PSEU</name>
<dbReference type="EMBL" id="JAJNDB010000002">
    <property type="protein sequence ID" value="MCD2194068.1"/>
    <property type="molecule type" value="Genomic_DNA"/>
</dbReference>
<dbReference type="GO" id="GO:0016491">
    <property type="term" value="F:oxidoreductase activity"/>
    <property type="evidence" value="ECO:0007669"/>
    <property type="project" value="UniProtKB-KW"/>
</dbReference>
<dbReference type="EC" id="1.-.-.-" evidence="2"/>
<keyword evidence="2" id="KW-0560">Oxidoreductase</keyword>
<feature type="domain" description="Luciferase-like" evidence="1">
    <location>
        <begin position="15"/>
        <end position="268"/>
    </location>
</feature>
<protein>
    <submittedName>
        <fullName evidence="2">TIGR03619 family F420-dependent LLM class oxidoreductase</fullName>
        <ecNumber evidence="2">1.-.-.-</ecNumber>
    </submittedName>
</protein>
<dbReference type="RefSeq" id="WP_230733617.1">
    <property type="nucleotide sequence ID" value="NZ_JAJNDB010000002.1"/>
</dbReference>
<dbReference type="InterPro" id="IPR050564">
    <property type="entry name" value="F420-G6PD/mer"/>
</dbReference>
<keyword evidence="3" id="KW-1185">Reference proteome</keyword>
<dbReference type="Gene3D" id="3.20.20.30">
    <property type="entry name" value="Luciferase-like domain"/>
    <property type="match status" value="1"/>
</dbReference>
<sequence>MPVDLGLTLPQFGAAAGDAARLGRFAADAEAAGAASLWVGDRLLAARDPEIGYGGADTIPVEFRRALDPFALLAAAAVTTTTARLGSSVLVAPLYAPAILARSLATVSALSDGRLLAGLGIGWSPEEYAAAGVGFDRRGARLDELLDTLDVLWSGRGEGLDGRFWTTPASWVETPSPRVPIYVSAFSEPALRRVGRRCDGWLPVARLTERAVESADKAVEGLTTMRATIDEAALAAGRDPADVGTELRINLTADVDRDELAEAVALLADRTGFRRIFLDPMYRDDSLEDRLATFTQVRSSLGAPGS</sequence>
<dbReference type="Pfam" id="PF00296">
    <property type="entry name" value="Bac_luciferase"/>
    <property type="match status" value="1"/>
</dbReference>
<dbReference type="InterPro" id="IPR011251">
    <property type="entry name" value="Luciferase-like_dom"/>
</dbReference>
<dbReference type="NCBIfam" id="TIGR03619">
    <property type="entry name" value="F420_Rv2161c"/>
    <property type="match status" value="1"/>
</dbReference>
<dbReference type="InterPro" id="IPR019921">
    <property type="entry name" value="Lucif-like_OxRdtase_Rv2161c"/>
</dbReference>
<evidence type="ECO:0000259" key="1">
    <source>
        <dbReference type="Pfam" id="PF00296"/>
    </source>
</evidence>
<dbReference type="InterPro" id="IPR036661">
    <property type="entry name" value="Luciferase-like_sf"/>
</dbReference>